<gene>
    <name evidence="1" type="primary">pxpA</name>
    <name evidence="1" type="ORF">DZD40_06750</name>
</gene>
<dbReference type="GO" id="GO:0005975">
    <property type="term" value="P:carbohydrate metabolic process"/>
    <property type="evidence" value="ECO:0007669"/>
    <property type="project" value="InterPro"/>
</dbReference>
<protein>
    <submittedName>
        <fullName evidence="1">5-oxoprolinase subunit PxpA</fullName>
        <ecNumber evidence="1">3.5.2.9</ecNumber>
    </submittedName>
</protein>
<dbReference type="Pfam" id="PF03746">
    <property type="entry name" value="LamB_YcsF"/>
    <property type="match status" value="1"/>
</dbReference>
<dbReference type="RefSeq" id="WP_124134218.1">
    <property type="nucleotide sequence ID" value="NZ_QURW01000019.1"/>
</dbReference>
<evidence type="ECO:0000313" key="1">
    <source>
        <dbReference type="EMBL" id="RQD86372.1"/>
    </source>
</evidence>
<dbReference type="NCBIfam" id="NF003814">
    <property type="entry name" value="PRK05406.1-3"/>
    <property type="match status" value="1"/>
</dbReference>
<dbReference type="EMBL" id="QURW01000019">
    <property type="protein sequence ID" value="RQD86372.1"/>
    <property type="molecule type" value="Genomic_DNA"/>
</dbReference>
<dbReference type="SUPFAM" id="SSF88713">
    <property type="entry name" value="Glycoside hydrolase/deacetylase"/>
    <property type="match status" value="1"/>
</dbReference>
<keyword evidence="1" id="KW-0378">Hydrolase</keyword>
<evidence type="ECO:0000313" key="2">
    <source>
        <dbReference type="Proteomes" id="UP000286095"/>
    </source>
</evidence>
<dbReference type="Gene3D" id="3.20.20.370">
    <property type="entry name" value="Glycoside hydrolase/deacetylase"/>
    <property type="match status" value="1"/>
</dbReference>
<dbReference type="PANTHER" id="PTHR30292:SF0">
    <property type="entry name" value="5-OXOPROLINASE SUBUNIT A"/>
    <property type="match status" value="1"/>
</dbReference>
<dbReference type="Proteomes" id="UP000286095">
    <property type="component" value="Unassembled WGS sequence"/>
</dbReference>
<sequence length="256" mass="28690">MKNTIDINSDMGESFGPWIIGDGVDEQIMKYISSCNIAAGFHAGDPNIMRTSVKNAIENKVNIGVHPGYRDLVGFGRRQIIAKNKELINDCIYQLGALREFINLEGGKLSHFKLHGSLYMFAAKDKEFSQILVDILHKIDNQLPIFCMDKSALYEAAQQKGHPCVKEFYGDREYADDGMIVMVRKAQTYNPKEVANRVLKACKEGLVKTITGNDISIDFDSICIHSDTPGALSLIKETKDILEKNNIQVKPPQFNF</sequence>
<proteinExistence type="predicted"/>
<dbReference type="EC" id="3.5.2.9" evidence="1"/>
<organism evidence="1 2">
    <name type="scientific">Campylobacter hepaticus</name>
    <dbReference type="NCBI Taxonomy" id="1813019"/>
    <lineage>
        <taxon>Bacteria</taxon>
        <taxon>Pseudomonadati</taxon>
        <taxon>Campylobacterota</taxon>
        <taxon>Epsilonproteobacteria</taxon>
        <taxon>Campylobacterales</taxon>
        <taxon>Campylobacteraceae</taxon>
        <taxon>Campylobacter</taxon>
    </lineage>
</organism>
<name>A0A424YYX4_9BACT</name>
<accession>A0A424YYX4</accession>
<dbReference type="InterPro" id="IPR011330">
    <property type="entry name" value="Glyco_hydro/deAcase_b/a-brl"/>
</dbReference>
<dbReference type="AlphaFoldDB" id="A0A424YYX4"/>
<dbReference type="PANTHER" id="PTHR30292">
    <property type="entry name" value="UNCHARACTERIZED PROTEIN YBGL-RELATED"/>
    <property type="match status" value="1"/>
</dbReference>
<reference evidence="1 2" key="1">
    <citation type="submission" date="2018-08" db="EMBL/GenBank/DDBJ databases">
        <title>Survival mechanisms of Campylobacter hepaticus identified by genomic analysis and comparative transcriptomic analysis of in vivo and in vitro derived bacteria.</title>
        <authorList>
            <person name="Van T.T.H."/>
            <person name="Moore R.J."/>
        </authorList>
    </citation>
    <scope>NUCLEOTIDE SEQUENCE [LARGE SCALE GENOMIC DNA]</scope>
    <source>
        <strain evidence="1 2">54L</strain>
    </source>
</reference>
<dbReference type="InterPro" id="IPR005501">
    <property type="entry name" value="LamB/YcsF/PxpA-like"/>
</dbReference>
<dbReference type="GO" id="GO:0017168">
    <property type="term" value="F:5-oxoprolinase (ATP-hydrolyzing) activity"/>
    <property type="evidence" value="ECO:0007669"/>
    <property type="project" value="UniProtKB-EC"/>
</dbReference>
<comment type="caution">
    <text evidence="1">The sequence shown here is derived from an EMBL/GenBank/DDBJ whole genome shotgun (WGS) entry which is preliminary data.</text>
</comment>